<dbReference type="EMBL" id="FNZQ01000002">
    <property type="protein sequence ID" value="SEL01282.1"/>
    <property type="molecule type" value="Genomic_DNA"/>
</dbReference>
<keyword evidence="4" id="KW-1185">Reference proteome</keyword>
<dbReference type="Proteomes" id="UP000199283">
    <property type="component" value="Unassembled WGS sequence"/>
</dbReference>
<dbReference type="SMART" id="SM00014">
    <property type="entry name" value="acidPPc"/>
    <property type="match status" value="1"/>
</dbReference>
<proteinExistence type="predicted"/>
<dbReference type="Gene3D" id="1.20.144.10">
    <property type="entry name" value="Phosphatidic acid phosphatase type 2/haloperoxidase"/>
    <property type="match status" value="1"/>
</dbReference>
<feature type="transmembrane region" description="Helical" evidence="1">
    <location>
        <begin position="131"/>
        <end position="152"/>
    </location>
</feature>
<evidence type="ECO:0000313" key="4">
    <source>
        <dbReference type="Proteomes" id="UP000199283"/>
    </source>
</evidence>
<dbReference type="InterPro" id="IPR036938">
    <property type="entry name" value="PAP2/HPO_sf"/>
</dbReference>
<name>A0A1H7LQL8_9RHOB</name>
<evidence type="ECO:0000256" key="1">
    <source>
        <dbReference type="SAM" id="Phobius"/>
    </source>
</evidence>
<feature type="domain" description="Phosphatidic acid phosphatase type 2/haloperoxidase" evidence="2">
    <location>
        <begin position="77"/>
        <end position="199"/>
    </location>
</feature>
<gene>
    <name evidence="3" type="ORF">SAMN04488526_1799</name>
</gene>
<evidence type="ECO:0000313" key="3">
    <source>
        <dbReference type="EMBL" id="SEL01282.1"/>
    </source>
</evidence>
<keyword evidence="1" id="KW-0812">Transmembrane</keyword>
<reference evidence="3 4" key="1">
    <citation type="submission" date="2016-10" db="EMBL/GenBank/DDBJ databases">
        <authorList>
            <person name="de Groot N.N."/>
        </authorList>
    </citation>
    <scope>NUCLEOTIDE SEQUENCE [LARGE SCALE GENOMIC DNA]</scope>
    <source>
        <strain evidence="3 4">DSM 14858</strain>
    </source>
</reference>
<dbReference type="InterPro" id="IPR000326">
    <property type="entry name" value="PAP2/HPO"/>
</dbReference>
<feature type="transmembrane region" description="Helical" evidence="1">
    <location>
        <begin position="74"/>
        <end position="94"/>
    </location>
</feature>
<dbReference type="AlphaFoldDB" id="A0A1H7LQL8"/>
<keyword evidence="1" id="KW-0472">Membrane</keyword>
<protein>
    <submittedName>
        <fullName evidence="3">PAP2 superfamily protein</fullName>
    </submittedName>
</protein>
<feature type="transmembrane region" description="Helical" evidence="1">
    <location>
        <begin position="159"/>
        <end position="178"/>
    </location>
</feature>
<accession>A0A1H7LQL8</accession>
<dbReference type="STRING" id="188906.SAMN04488526_1799"/>
<evidence type="ECO:0000259" key="2">
    <source>
        <dbReference type="SMART" id="SM00014"/>
    </source>
</evidence>
<feature type="transmembrane region" description="Helical" evidence="1">
    <location>
        <begin position="49"/>
        <end position="67"/>
    </location>
</feature>
<dbReference type="Pfam" id="PF01569">
    <property type="entry name" value="PAP2"/>
    <property type="match status" value="1"/>
</dbReference>
<organism evidence="3 4">
    <name type="scientific">Jannaschia helgolandensis</name>
    <dbReference type="NCBI Taxonomy" id="188906"/>
    <lineage>
        <taxon>Bacteria</taxon>
        <taxon>Pseudomonadati</taxon>
        <taxon>Pseudomonadota</taxon>
        <taxon>Alphaproteobacteria</taxon>
        <taxon>Rhodobacterales</taxon>
        <taxon>Roseobacteraceae</taxon>
        <taxon>Jannaschia</taxon>
    </lineage>
</organism>
<sequence>MRIICVLVGSILASSLLTALLVQSGLDWRYFVWIQNSRAVGLLPLADRVGYVAPVLVSLGLAAVATVAPRRGAWSLTGASVAAALGGLAVSMALKSVTGRMSPPHHAFGAGLAGADNSAAFQFGFLNQPLIGGWPSSHATVAFAVLVALVLLARRRTYVVIFGTPLALFIGLGVSFGYHWLSEFASGILIGSAVGYAVAQGLGGPDFRTDESTDQT</sequence>
<keyword evidence="1" id="KW-1133">Transmembrane helix</keyword>
<dbReference type="SUPFAM" id="SSF48317">
    <property type="entry name" value="Acid phosphatase/Vanadium-dependent haloperoxidase"/>
    <property type="match status" value="1"/>
</dbReference>
<dbReference type="CDD" id="cd01610">
    <property type="entry name" value="PAP2_like"/>
    <property type="match status" value="1"/>
</dbReference>